<reference evidence="2 3" key="1">
    <citation type="journal article" date="2012" name="J. Bacteriol.">
        <title>Genome sequence of the haloalkaliphilic methanotrophic bacterium Methylomicrobium alcaliphilum 20Z.</title>
        <authorList>
            <person name="Vuilleumier S."/>
            <person name="Khmelenina V.N."/>
            <person name="Bringel F."/>
            <person name="Reshetnikov A.S."/>
            <person name="Lajus A."/>
            <person name="Mangenot S."/>
            <person name="Rouy Z."/>
            <person name="Op den Camp H.J."/>
            <person name="Jetten M.S."/>
            <person name="Dispirito A.A."/>
            <person name="Dunfield P."/>
            <person name="Klotz M.G."/>
            <person name="Semrau J.D."/>
            <person name="Stein L.Y."/>
            <person name="Barbe V."/>
            <person name="Medigue C."/>
            <person name="Trotsenko Y.A."/>
            <person name="Kalyuzhnaya M.G."/>
        </authorList>
    </citation>
    <scope>NUCLEOTIDE SEQUENCE [LARGE SCALE GENOMIC DNA]</scope>
    <source>
        <strain evidence="3">DSM 19304 / NCIMB 14124 / VKM B-2133 / 20Z</strain>
    </source>
</reference>
<feature type="region of interest" description="Disordered" evidence="1">
    <location>
        <begin position="76"/>
        <end position="119"/>
    </location>
</feature>
<protein>
    <submittedName>
        <fullName evidence="2">Protein traK</fullName>
    </submittedName>
</protein>
<gene>
    <name evidence="2" type="primary">traK</name>
    <name evidence="2" type="ordered locus">MEALZ_p0104</name>
</gene>
<dbReference type="EMBL" id="FO082061">
    <property type="protein sequence ID" value="CCE25809.1"/>
    <property type="molecule type" value="Genomic_DNA"/>
</dbReference>
<geneLocation type="plasmid" evidence="2 3">
    <name>MEALZ_p</name>
</geneLocation>
<name>G4T4Q3_META2</name>
<keyword evidence="2" id="KW-0614">Plasmid</keyword>
<dbReference type="Proteomes" id="UP000008315">
    <property type="component" value="Plasmid MEALZ_p"/>
</dbReference>
<dbReference type="RefSeq" id="WP_014133165.1">
    <property type="nucleotide sequence ID" value="NC_016108.1"/>
</dbReference>
<feature type="compositionally biased region" description="Low complexity" evidence="1">
    <location>
        <begin position="87"/>
        <end position="114"/>
    </location>
</feature>
<evidence type="ECO:0000313" key="2">
    <source>
        <dbReference type="EMBL" id="CCE25809.1"/>
    </source>
</evidence>
<dbReference type="InterPro" id="IPR035225">
    <property type="entry name" value="DUF5338"/>
</dbReference>
<evidence type="ECO:0000256" key="1">
    <source>
        <dbReference type="SAM" id="MobiDB-lite"/>
    </source>
</evidence>
<organism evidence="2 3">
    <name type="scientific">Methylotuvimicrobium alcaliphilum (strain DSM 19304 / NCIMB 14124 / VKM B-2133 / 20Z)</name>
    <name type="common">Methylomicrobium alcaliphilum</name>
    <dbReference type="NCBI Taxonomy" id="1091494"/>
    <lineage>
        <taxon>Bacteria</taxon>
        <taxon>Pseudomonadati</taxon>
        <taxon>Pseudomonadota</taxon>
        <taxon>Gammaproteobacteria</taxon>
        <taxon>Methylococcales</taxon>
        <taxon>Methylococcaceae</taxon>
        <taxon>Methylotuvimicrobium</taxon>
    </lineage>
</organism>
<dbReference type="AlphaFoldDB" id="G4T4Q3"/>
<dbReference type="Pfam" id="PF17273">
    <property type="entry name" value="DUF5338"/>
    <property type="match status" value="1"/>
</dbReference>
<sequence>MANSYPEQLGEWVKKRQSTKRDKNLVAFLAVKNDVQAALDAGYAVKTIWANMVDTQRIEFGYDTFLNHVNRLIRRPQAARSTETETETTATANNATKSKTSKTQKTTTPPSSQAGFVFNPKLNKEDLF</sequence>
<proteinExistence type="predicted"/>
<accession>G4T4Q3</accession>
<dbReference type="HOGENOM" id="CLU_147357_1_0_6"/>
<keyword evidence="3" id="KW-1185">Reference proteome</keyword>
<dbReference type="KEGG" id="mah:MEALZ_p0104"/>
<evidence type="ECO:0000313" key="3">
    <source>
        <dbReference type="Proteomes" id="UP000008315"/>
    </source>
</evidence>